<organism evidence="1 2">
    <name type="scientific">Hymenolepis diminuta</name>
    <name type="common">Rat tapeworm</name>
    <dbReference type="NCBI Taxonomy" id="6216"/>
    <lineage>
        <taxon>Eukaryota</taxon>
        <taxon>Metazoa</taxon>
        <taxon>Spiralia</taxon>
        <taxon>Lophotrochozoa</taxon>
        <taxon>Platyhelminthes</taxon>
        <taxon>Cestoda</taxon>
        <taxon>Eucestoda</taxon>
        <taxon>Cyclophyllidea</taxon>
        <taxon>Hymenolepididae</taxon>
        <taxon>Hymenolepis</taxon>
    </lineage>
</organism>
<sequence length="125" mass="13511">MGQTVHHVSIVVKELPPIPGEPRILKQTRVGEMSLIFSKPLIHSMNAISAAPDVAAFVVQWIESRHFLPDYLDSLSPEISAAIQPISTTGGLFSNHLSSAVALSADANNQIGLQFRLIPTTEIES</sequence>
<proteinExistence type="predicted"/>
<gene>
    <name evidence="1" type="ORF">WMSIL1_LOCUS14010</name>
</gene>
<keyword evidence="2" id="KW-1185">Reference proteome</keyword>
<evidence type="ECO:0000313" key="2">
    <source>
        <dbReference type="Proteomes" id="UP000321570"/>
    </source>
</evidence>
<protein>
    <submittedName>
        <fullName evidence="1">Uncharacterized protein</fullName>
    </submittedName>
</protein>
<dbReference type="Proteomes" id="UP000321570">
    <property type="component" value="Unassembled WGS sequence"/>
</dbReference>
<evidence type="ECO:0000313" key="1">
    <source>
        <dbReference type="EMBL" id="VUZ56364.1"/>
    </source>
</evidence>
<accession>A0A564ZC39</accession>
<dbReference type="EMBL" id="CABIJS010000702">
    <property type="protein sequence ID" value="VUZ56364.1"/>
    <property type="molecule type" value="Genomic_DNA"/>
</dbReference>
<feature type="non-terminal residue" evidence="1">
    <location>
        <position position="125"/>
    </location>
</feature>
<dbReference type="AlphaFoldDB" id="A0A564ZC39"/>
<reference evidence="1 2" key="1">
    <citation type="submission" date="2019-07" db="EMBL/GenBank/DDBJ databases">
        <authorList>
            <person name="Jastrzebski P J."/>
            <person name="Paukszto L."/>
            <person name="Jastrzebski P J."/>
        </authorList>
    </citation>
    <scope>NUCLEOTIDE SEQUENCE [LARGE SCALE GENOMIC DNA]</scope>
    <source>
        <strain evidence="1 2">WMS-il1</strain>
    </source>
</reference>
<name>A0A564ZC39_HYMDI</name>